<keyword evidence="2" id="KW-0472">Membrane</keyword>
<feature type="chain" id="PRO_5047524525" description="Intracellular septation protein A" evidence="3">
    <location>
        <begin position="23"/>
        <end position="341"/>
    </location>
</feature>
<gene>
    <name evidence="4" type="ORF">H8L32_15100</name>
</gene>
<sequence length="341" mass="37026">MPLLLKKMLMCTLLLCAGLVQANEAVKPGGPIEIDLSGDIDIPAAGVCASLATDQFDLVELRINGILSQRKLKDCNPDPVMNKLVFHLPQADTGNSALERESLMGSPWQEMRHNYHRDLPFNVSFKNGGSTAILTSGVLRFQVLKPICVLFGFGFIAIVGYALFRLGRDSGLLRDSSSAAVGERTFSLARVQMAWWFFIVLVSYIWLWIVAEGIPTISPQALGLLGIGSATYLTAAGVDVSKQNQFGESKGFFKDVLSDSQGLTLHRFQMLVFNVLIGVLFLVYVIQHFDMPLFDGNILTLLGMSAGTYAGFKIPEQQGKAAPDGAKVASDDPKAGYTAET</sequence>
<organism evidence="4 5">
    <name type="scientific">Undibacterium hunanense</name>
    <dbReference type="NCBI Taxonomy" id="2762292"/>
    <lineage>
        <taxon>Bacteria</taxon>
        <taxon>Pseudomonadati</taxon>
        <taxon>Pseudomonadota</taxon>
        <taxon>Betaproteobacteria</taxon>
        <taxon>Burkholderiales</taxon>
        <taxon>Oxalobacteraceae</taxon>
        <taxon>Undibacterium</taxon>
    </lineage>
</organism>
<accession>A0ABR6ZSM4</accession>
<evidence type="ECO:0008006" key="6">
    <source>
        <dbReference type="Google" id="ProtNLM"/>
    </source>
</evidence>
<evidence type="ECO:0000256" key="2">
    <source>
        <dbReference type="SAM" id="Phobius"/>
    </source>
</evidence>
<feature type="transmembrane region" description="Helical" evidence="2">
    <location>
        <begin position="193"/>
        <end position="211"/>
    </location>
</feature>
<evidence type="ECO:0000256" key="3">
    <source>
        <dbReference type="SAM" id="SignalP"/>
    </source>
</evidence>
<feature type="signal peptide" evidence="3">
    <location>
        <begin position="1"/>
        <end position="22"/>
    </location>
</feature>
<keyword evidence="2" id="KW-1133">Transmembrane helix</keyword>
<comment type="caution">
    <text evidence="4">The sequence shown here is derived from an EMBL/GenBank/DDBJ whole genome shotgun (WGS) entry which is preliminary data.</text>
</comment>
<reference evidence="4 5" key="1">
    <citation type="submission" date="2020-08" db="EMBL/GenBank/DDBJ databases">
        <title>Novel species isolated from subtropical streams in China.</title>
        <authorList>
            <person name="Lu H."/>
        </authorList>
    </citation>
    <scope>NUCLEOTIDE SEQUENCE [LARGE SCALE GENOMIC DNA]</scope>
    <source>
        <strain evidence="4 5">CY18W</strain>
    </source>
</reference>
<dbReference type="RefSeq" id="WP_186948080.1">
    <property type="nucleotide sequence ID" value="NZ_JACOGF010000007.1"/>
</dbReference>
<keyword evidence="3" id="KW-0732">Signal</keyword>
<dbReference type="EMBL" id="JACOGF010000007">
    <property type="protein sequence ID" value="MBC3918819.1"/>
    <property type="molecule type" value="Genomic_DNA"/>
</dbReference>
<name>A0ABR6ZSM4_9BURK</name>
<evidence type="ECO:0000256" key="1">
    <source>
        <dbReference type="SAM" id="MobiDB-lite"/>
    </source>
</evidence>
<keyword evidence="5" id="KW-1185">Reference proteome</keyword>
<evidence type="ECO:0000313" key="5">
    <source>
        <dbReference type="Proteomes" id="UP000650424"/>
    </source>
</evidence>
<feature type="region of interest" description="Disordered" evidence="1">
    <location>
        <begin position="318"/>
        <end position="341"/>
    </location>
</feature>
<feature type="transmembrane region" description="Helical" evidence="2">
    <location>
        <begin position="268"/>
        <end position="287"/>
    </location>
</feature>
<proteinExistence type="predicted"/>
<protein>
    <recommendedName>
        <fullName evidence="6">Intracellular septation protein A</fullName>
    </recommendedName>
</protein>
<feature type="transmembrane region" description="Helical" evidence="2">
    <location>
        <begin position="143"/>
        <end position="164"/>
    </location>
</feature>
<dbReference type="Proteomes" id="UP000650424">
    <property type="component" value="Unassembled WGS sequence"/>
</dbReference>
<evidence type="ECO:0000313" key="4">
    <source>
        <dbReference type="EMBL" id="MBC3918819.1"/>
    </source>
</evidence>
<keyword evidence="2" id="KW-0812">Transmembrane</keyword>